<feature type="chain" id="PRO_5044553146" evidence="3">
    <location>
        <begin position="23"/>
        <end position="612"/>
    </location>
</feature>
<dbReference type="InterPro" id="IPR001478">
    <property type="entry name" value="PDZ"/>
</dbReference>
<proteinExistence type="predicted"/>
<feature type="transmembrane region" description="Helical" evidence="2">
    <location>
        <begin position="32"/>
        <end position="56"/>
    </location>
</feature>
<dbReference type="PROSITE" id="PS50106">
    <property type="entry name" value="PDZ"/>
    <property type="match status" value="1"/>
</dbReference>
<reference evidence="7" key="1">
    <citation type="submission" date="2016-06" db="UniProtKB">
        <authorList>
            <consortium name="WormBaseParasite"/>
        </authorList>
    </citation>
    <scope>IDENTIFICATION</scope>
</reference>
<dbReference type="EMBL" id="UYWY01019608">
    <property type="protein sequence ID" value="VDM38393.1"/>
    <property type="molecule type" value="Genomic_DNA"/>
</dbReference>
<dbReference type="WBParaSite" id="TCNE_0000707201-mRNA-1">
    <property type="protein sequence ID" value="TCNE_0000707201-mRNA-1"/>
    <property type="gene ID" value="TCNE_0000707201"/>
</dbReference>
<feature type="domain" description="PDZ" evidence="4">
    <location>
        <begin position="138"/>
        <end position="202"/>
    </location>
</feature>
<dbReference type="AlphaFoldDB" id="A0A183UF02"/>
<keyword evidence="3" id="KW-0732">Signal</keyword>
<feature type="compositionally biased region" description="Polar residues" evidence="1">
    <location>
        <begin position="298"/>
        <end position="321"/>
    </location>
</feature>
<evidence type="ECO:0000256" key="1">
    <source>
        <dbReference type="SAM" id="MobiDB-lite"/>
    </source>
</evidence>
<protein>
    <submittedName>
        <fullName evidence="7">PDZ domain-containing protein</fullName>
    </submittedName>
</protein>
<feature type="region of interest" description="Disordered" evidence="1">
    <location>
        <begin position="278"/>
        <end position="390"/>
    </location>
</feature>
<sequence>MRHDSSIELLLFAISAVHLVKAETCLNQAQLAGIVFGVSLGTLVLAISIAFILWWVTRGRRTDESIIIVEKAPEKAVYENGALETEHKATEPIPLQLTDKMTSCHSLKQKHRLKNIQRLQSQRSRSSESLDKLKELKRMAIENRDIAPLGFDIQQSDGRIFIDNIKENGPADKSGNMFVGDRIKTLCVSFEGMLLEDAINILSYAAPYKMKLELERTLENEGQKHAEDKAPVDQSLDIETTPHHAFRSISLNSLSSDGSGQKLARGGSWMSKQKYALPRDVKHSDPVSPASTAPIGSLQDSYPESSSPTVSTATESSSTLPISAVFEKEPTVPSLDAGSAPDQEIIPPALPTSLPPSLPTTSSPAVSPTMIPKSLPPKIPRIMPSAAPKASRLPIPKYSPKLALKIEEVQRDGIDEFVEVSHFTYSKPSLSTRHCQQVEFCERLQPKRKSIIVEFKENHHNNTFSSNESNQTNVIEEDEEFMEILRPERELTHVEMPPRIVGIKVEKIPSSPSPKLIERKLPPLPKMLDIPVKEQKNGAALYIEQKESLRKTIVPPKTTERLLTELLAEDYWKESKFFSDVILRKEHRARLDANRSLLERQQEELRALGVLP</sequence>
<keyword evidence="2" id="KW-0472">Membrane</keyword>
<name>A0A183UF02_TOXCA</name>
<evidence type="ECO:0000256" key="2">
    <source>
        <dbReference type="SAM" id="Phobius"/>
    </source>
</evidence>
<evidence type="ECO:0000313" key="5">
    <source>
        <dbReference type="EMBL" id="VDM38393.1"/>
    </source>
</evidence>
<keyword evidence="6" id="KW-1185">Reference proteome</keyword>
<dbReference type="CDD" id="cd00136">
    <property type="entry name" value="PDZ_canonical"/>
    <property type="match status" value="1"/>
</dbReference>
<feature type="compositionally biased region" description="Pro residues" evidence="1">
    <location>
        <begin position="348"/>
        <end position="358"/>
    </location>
</feature>
<feature type="compositionally biased region" description="Low complexity" evidence="1">
    <location>
        <begin position="359"/>
        <end position="369"/>
    </location>
</feature>
<reference evidence="5 6" key="2">
    <citation type="submission" date="2018-11" db="EMBL/GenBank/DDBJ databases">
        <authorList>
            <consortium name="Pathogen Informatics"/>
        </authorList>
    </citation>
    <scope>NUCLEOTIDE SEQUENCE [LARGE SCALE GENOMIC DNA]</scope>
</reference>
<keyword evidence="2" id="KW-0812">Transmembrane</keyword>
<dbReference type="InterPro" id="IPR036034">
    <property type="entry name" value="PDZ_sf"/>
</dbReference>
<evidence type="ECO:0000313" key="6">
    <source>
        <dbReference type="Proteomes" id="UP000050794"/>
    </source>
</evidence>
<keyword evidence="2" id="KW-1133">Transmembrane helix</keyword>
<feature type="region of interest" description="Disordered" evidence="1">
    <location>
        <begin position="250"/>
        <end position="269"/>
    </location>
</feature>
<accession>A0A183UF02</accession>
<dbReference type="Gene3D" id="2.30.42.10">
    <property type="match status" value="1"/>
</dbReference>
<evidence type="ECO:0000313" key="7">
    <source>
        <dbReference type="WBParaSite" id="TCNE_0000707201-mRNA-1"/>
    </source>
</evidence>
<organism evidence="6 7">
    <name type="scientific">Toxocara canis</name>
    <name type="common">Canine roundworm</name>
    <dbReference type="NCBI Taxonomy" id="6265"/>
    <lineage>
        <taxon>Eukaryota</taxon>
        <taxon>Metazoa</taxon>
        <taxon>Ecdysozoa</taxon>
        <taxon>Nematoda</taxon>
        <taxon>Chromadorea</taxon>
        <taxon>Rhabditida</taxon>
        <taxon>Spirurina</taxon>
        <taxon>Ascaridomorpha</taxon>
        <taxon>Ascaridoidea</taxon>
        <taxon>Toxocaridae</taxon>
        <taxon>Toxocara</taxon>
    </lineage>
</organism>
<dbReference type="SUPFAM" id="SSF50156">
    <property type="entry name" value="PDZ domain-like"/>
    <property type="match status" value="1"/>
</dbReference>
<gene>
    <name evidence="5" type="ORF">TCNE_LOCUS7072</name>
</gene>
<evidence type="ECO:0000256" key="3">
    <source>
        <dbReference type="SAM" id="SignalP"/>
    </source>
</evidence>
<feature type="signal peptide" evidence="3">
    <location>
        <begin position="1"/>
        <end position="22"/>
    </location>
</feature>
<dbReference type="SMART" id="SM00228">
    <property type="entry name" value="PDZ"/>
    <property type="match status" value="1"/>
</dbReference>
<evidence type="ECO:0000259" key="4">
    <source>
        <dbReference type="PROSITE" id="PS50106"/>
    </source>
</evidence>
<feature type="compositionally biased region" description="Low complexity" evidence="1">
    <location>
        <begin position="250"/>
        <end position="260"/>
    </location>
</feature>
<dbReference type="Proteomes" id="UP000050794">
    <property type="component" value="Unassembled WGS sequence"/>
</dbReference>